<dbReference type="Gene3D" id="2.40.160.220">
    <property type="match status" value="1"/>
</dbReference>
<evidence type="ECO:0000313" key="1">
    <source>
        <dbReference type="EMBL" id="APG77045.1"/>
    </source>
</evidence>
<name>A0A1L3KIA7_9VIRU</name>
<sequence>MLDNTLTITYDTTPVTLTRVAEQNFSSTYYGENGNDKLTMSVNHTIPARGGTGESHLVRLNVEHYDAEGVYLRTSSAWTVIKTFDGVQNSTSCEHTVAALQDFTAVAANISKVIARES</sequence>
<proteinExistence type="predicted"/>
<organism evidence="1">
    <name type="scientific">Beihai levi-like virus 8</name>
    <dbReference type="NCBI Taxonomy" id="1922426"/>
    <lineage>
        <taxon>Viruses</taxon>
        <taxon>Riboviria</taxon>
    </lineage>
</organism>
<dbReference type="EMBL" id="KX883490">
    <property type="protein sequence ID" value="APG77045.1"/>
    <property type="molecule type" value="Genomic_RNA"/>
</dbReference>
<dbReference type="Pfam" id="PF22387">
    <property type="entry name" value="PhiCb5_coat"/>
    <property type="match status" value="1"/>
</dbReference>
<dbReference type="InterPro" id="IPR054457">
    <property type="entry name" value="PhiCb5_coat"/>
</dbReference>
<accession>A0A1L3KIA7</accession>
<reference evidence="1" key="1">
    <citation type="journal article" date="2016" name="Nature">
        <title>Redefining the invertebrate RNA virosphere.</title>
        <authorList>
            <person name="Shi M."/>
            <person name="Lin X.D."/>
            <person name="Tian J.H."/>
            <person name="Chen L.J."/>
            <person name="Chen X."/>
            <person name="Li C.X."/>
            <person name="Qin X.C."/>
            <person name="Li J."/>
            <person name="Cao J.P."/>
            <person name="Eden J.S."/>
            <person name="Buchmann J."/>
            <person name="Wang W."/>
            <person name="Xu J."/>
            <person name="Holmes E.C."/>
            <person name="Zhang Y.Z."/>
        </authorList>
    </citation>
    <scope>NUCLEOTIDE SEQUENCE</scope>
    <source>
        <strain evidence="1">BHTSS17667</strain>
    </source>
</reference>
<protein>
    <submittedName>
        <fullName evidence="1">Uncharacterized protein</fullName>
    </submittedName>
</protein>